<accession>A0A0F9PAZ8</accession>
<dbReference type="AlphaFoldDB" id="A0A0F9PAZ8"/>
<dbReference type="EMBL" id="LAZR01006658">
    <property type="protein sequence ID" value="KKM90547.1"/>
    <property type="molecule type" value="Genomic_DNA"/>
</dbReference>
<reference evidence="1" key="1">
    <citation type="journal article" date="2015" name="Nature">
        <title>Complex archaea that bridge the gap between prokaryotes and eukaryotes.</title>
        <authorList>
            <person name="Spang A."/>
            <person name="Saw J.H."/>
            <person name="Jorgensen S.L."/>
            <person name="Zaremba-Niedzwiedzka K."/>
            <person name="Martijn J."/>
            <person name="Lind A.E."/>
            <person name="van Eijk R."/>
            <person name="Schleper C."/>
            <person name="Guy L."/>
            <person name="Ettema T.J."/>
        </authorList>
    </citation>
    <scope>NUCLEOTIDE SEQUENCE</scope>
</reference>
<sequence>MKIWKNAYKIWENFCPYYRRRLLTREDLVSWAEKAKFIDNFSYNQEYFKVFIRILIEIEALCPLTVNGELLDSRFFETPRVIHIGRKSEHRELELYHPIQFFEIINWAFQSGKKYPPYYNNEEYMEYHNLKAIEMGYVNSKKIIEQFVNQNLDIPFTKKAHKEDQDQYNSDYKKYPGGEDLRKLLKIHPPIWRLNEKKLETLIKIESIVAPIGTDLVAPLEIGLIPIKKIRKGDISEYNSAFKDWKDDLMKYPQNFITFNDMNLMEKLEYELSRMISWDKSLITSNWLDLFEVVTP</sequence>
<evidence type="ECO:0000313" key="1">
    <source>
        <dbReference type="EMBL" id="KKM90547.1"/>
    </source>
</evidence>
<comment type="caution">
    <text evidence="1">The sequence shown here is derived from an EMBL/GenBank/DDBJ whole genome shotgun (WGS) entry which is preliminary data.</text>
</comment>
<feature type="non-terminal residue" evidence="1">
    <location>
        <position position="296"/>
    </location>
</feature>
<gene>
    <name evidence="1" type="ORF">LCGC14_1237600</name>
</gene>
<name>A0A0F9PAZ8_9ZZZZ</name>
<protein>
    <submittedName>
        <fullName evidence="1">Uncharacterized protein</fullName>
    </submittedName>
</protein>
<proteinExistence type="predicted"/>
<organism evidence="1">
    <name type="scientific">marine sediment metagenome</name>
    <dbReference type="NCBI Taxonomy" id="412755"/>
    <lineage>
        <taxon>unclassified sequences</taxon>
        <taxon>metagenomes</taxon>
        <taxon>ecological metagenomes</taxon>
    </lineage>
</organism>